<dbReference type="Gene3D" id="1.20.1070.10">
    <property type="entry name" value="Rhodopsin 7-helix transmembrane proteins"/>
    <property type="match status" value="1"/>
</dbReference>
<evidence type="ECO:0000256" key="1">
    <source>
        <dbReference type="ARBA" id="ARBA00004651"/>
    </source>
</evidence>
<organism evidence="12 13">
    <name type="scientific">Eptatretus burgeri</name>
    <name type="common">Inshore hagfish</name>
    <dbReference type="NCBI Taxonomy" id="7764"/>
    <lineage>
        <taxon>Eukaryota</taxon>
        <taxon>Metazoa</taxon>
        <taxon>Chordata</taxon>
        <taxon>Craniata</taxon>
        <taxon>Vertebrata</taxon>
        <taxon>Cyclostomata</taxon>
        <taxon>Myxini</taxon>
        <taxon>Myxiniformes</taxon>
        <taxon>Myxinidae</taxon>
        <taxon>Eptatretinae</taxon>
        <taxon>Eptatretus</taxon>
    </lineage>
</organism>
<evidence type="ECO:0000313" key="12">
    <source>
        <dbReference type="Ensembl" id="ENSEBUP00000002291.1"/>
    </source>
</evidence>
<protein>
    <submittedName>
        <fullName evidence="12">Adrenoceptor alpha 1B</fullName>
    </submittedName>
</protein>
<dbReference type="GO" id="GO:0007267">
    <property type="term" value="P:cell-cell signaling"/>
    <property type="evidence" value="ECO:0007669"/>
    <property type="project" value="TreeGrafter"/>
</dbReference>
<dbReference type="PANTHER" id="PTHR24248">
    <property type="entry name" value="ADRENERGIC RECEPTOR-RELATED G-PROTEIN COUPLED RECEPTOR"/>
    <property type="match status" value="1"/>
</dbReference>
<dbReference type="PROSITE" id="PS00237">
    <property type="entry name" value="G_PROTEIN_RECEP_F1_1"/>
    <property type="match status" value="1"/>
</dbReference>
<comment type="similarity">
    <text evidence="9">Belongs to the G-protein coupled receptor 1 family.</text>
</comment>
<keyword evidence="7 9" id="KW-0675">Receptor</keyword>
<dbReference type="PROSITE" id="PS50262">
    <property type="entry name" value="G_PROTEIN_RECEP_F1_2"/>
    <property type="match status" value="1"/>
</dbReference>
<dbReference type="GeneTree" id="ENSGT00940000156944"/>
<feature type="transmembrane region" description="Helical" evidence="10">
    <location>
        <begin position="185"/>
        <end position="210"/>
    </location>
</feature>
<evidence type="ECO:0000256" key="5">
    <source>
        <dbReference type="ARBA" id="ARBA00023040"/>
    </source>
</evidence>
<keyword evidence="13" id="KW-1185">Reference proteome</keyword>
<feature type="transmembrane region" description="Helical" evidence="10">
    <location>
        <begin position="103"/>
        <end position="123"/>
    </location>
</feature>
<dbReference type="GO" id="GO:0005886">
    <property type="term" value="C:plasma membrane"/>
    <property type="evidence" value="ECO:0007669"/>
    <property type="project" value="UniProtKB-SubCell"/>
</dbReference>
<evidence type="ECO:0000256" key="9">
    <source>
        <dbReference type="RuleBase" id="RU000688"/>
    </source>
</evidence>
<dbReference type="OMA" id="WREYNYR"/>
<dbReference type="PRINTS" id="PR01103">
    <property type="entry name" value="ADRENERGICR"/>
</dbReference>
<keyword evidence="8 9" id="KW-0807">Transducer</keyword>
<evidence type="ECO:0000256" key="4">
    <source>
        <dbReference type="ARBA" id="ARBA00022989"/>
    </source>
</evidence>
<dbReference type="Proteomes" id="UP000694388">
    <property type="component" value="Unplaced"/>
</dbReference>
<dbReference type="GO" id="GO:0007200">
    <property type="term" value="P:phospholipase C-activating G protein-coupled receptor signaling pathway"/>
    <property type="evidence" value="ECO:0007669"/>
    <property type="project" value="TreeGrafter"/>
</dbReference>
<dbReference type="SUPFAM" id="SSF81321">
    <property type="entry name" value="Family A G protein-coupled receptor-like"/>
    <property type="match status" value="1"/>
</dbReference>
<sequence length="456" mass="51093">MSLSLLWDQQASWFRMTPPRSATPRDPFRLRSFFGVFISFAIMGNVLVVLAVACNRQIRTVTNLFIINLACADLLLASAVLPFSATLEVLGYWVFGRIFCDVWAALDVLCCTASIMSLCAISIDRYIGVSFPLRYPTIVTRRRVLLVLLAVWIFSAVISIGPLLGWKEPAPKDLTVCLITEVPGYTLFSAVGSFYIPLCIILIMYCHVYVVAQRQTKILEEGIKLQCCSQQDDGCTLRVHRGHSTLRPRAEERATDRSSIANDQGQYSNKGGIGNHFRSSLSMRFHKLSREKKAAKTLGIVVGGFILCWLPFFITLPIGAFFPEAHAPEVLFKVVFWLGYFNSCINPIIYPCLSQEFKRAFLQVIRCRAHPRKRRPWTRPDISSFSRCSHSDGNAAVSSAYMQTLCCSTNEGARVACRFHDAASHNNGAIFPSTTEECKLLNPHVPPHRPVTNILQ</sequence>
<dbReference type="SMART" id="SM01381">
    <property type="entry name" value="7TM_GPCR_Srsx"/>
    <property type="match status" value="1"/>
</dbReference>
<dbReference type="GO" id="GO:0007204">
    <property type="term" value="P:positive regulation of cytosolic calcium ion concentration"/>
    <property type="evidence" value="ECO:0007669"/>
    <property type="project" value="TreeGrafter"/>
</dbReference>
<proteinExistence type="inferred from homology"/>
<reference evidence="12" key="1">
    <citation type="submission" date="2025-08" db="UniProtKB">
        <authorList>
            <consortium name="Ensembl"/>
        </authorList>
    </citation>
    <scope>IDENTIFICATION</scope>
</reference>
<keyword evidence="3 9" id="KW-0812">Transmembrane</keyword>
<evidence type="ECO:0000256" key="2">
    <source>
        <dbReference type="ARBA" id="ARBA00022475"/>
    </source>
</evidence>
<keyword evidence="6 10" id="KW-0472">Membrane</keyword>
<feature type="transmembrane region" description="Helical" evidence="10">
    <location>
        <begin position="33"/>
        <end position="53"/>
    </location>
</feature>
<evidence type="ECO:0000256" key="7">
    <source>
        <dbReference type="ARBA" id="ARBA00023170"/>
    </source>
</evidence>
<feature type="domain" description="G-protein coupled receptors family 1 profile" evidence="11">
    <location>
        <begin position="44"/>
        <end position="350"/>
    </location>
</feature>
<comment type="subcellular location">
    <subcellularLocation>
        <location evidence="1">Cell membrane</location>
        <topology evidence="1">Multi-pass membrane protein</topology>
    </subcellularLocation>
</comment>
<dbReference type="GO" id="GO:0004937">
    <property type="term" value="F:alpha1-adrenergic receptor activity"/>
    <property type="evidence" value="ECO:0007669"/>
    <property type="project" value="TreeGrafter"/>
</dbReference>
<dbReference type="GO" id="GO:0071880">
    <property type="term" value="P:adenylate cyclase-activating adrenergic receptor signaling pathway"/>
    <property type="evidence" value="ECO:0007669"/>
    <property type="project" value="TreeGrafter"/>
</dbReference>
<dbReference type="GO" id="GO:0043410">
    <property type="term" value="P:positive regulation of MAPK cascade"/>
    <property type="evidence" value="ECO:0007669"/>
    <property type="project" value="TreeGrafter"/>
</dbReference>
<dbReference type="InterPro" id="IPR000276">
    <property type="entry name" value="GPCR_Rhodpsn"/>
</dbReference>
<keyword evidence="5 9" id="KW-0297">G-protein coupled receptor</keyword>
<evidence type="ECO:0000256" key="10">
    <source>
        <dbReference type="SAM" id="Phobius"/>
    </source>
</evidence>
<dbReference type="Ensembl" id="ENSEBUT00000002642.1">
    <property type="protein sequence ID" value="ENSEBUP00000002291.1"/>
    <property type="gene ID" value="ENSEBUG00000001801.1"/>
</dbReference>
<feature type="transmembrane region" description="Helical" evidence="10">
    <location>
        <begin position="65"/>
        <end position="83"/>
    </location>
</feature>
<evidence type="ECO:0000256" key="6">
    <source>
        <dbReference type="ARBA" id="ARBA00023136"/>
    </source>
</evidence>
<feature type="transmembrane region" description="Helical" evidence="10">
    <location>
        <begin position="334"/>
        <end position="353"/>
    </location>
</feature>
<dbReference type="PRINTS" id="PR00237">
    <property type="entry name" value="GPCRRHODOPSN"/>
</dbReference>
<keyword evidence="4 10" id="KW-1133">Transmembrane helix</keyword>
<accession>A0A8C4N726</accession>
<reference evidence="12" key="2">
    <citation type="submission" date="2025-09" db="UniProtKB">
        <authorList>
            <consortium name="Ensembl"/>
        </authorList>
    </citation>
    <scope>IDENTIFICATION</scope>
</reference>
<dbReference type="InterPro" id="IPR017452">
    <property type="entry name" value="GPCR_Rhodpsn_7TM"/>
</dbReference>
<feature type="transmembrane region" description="Helical" evidence="10">
    <location>
        <begin position="144"/>
        <end position="165"/>
    </location>
</feature>
<evidence type="ECO:0000256" key="3">
    <source>
        <dbReference type="ARBA" id="ARBA00022692"/>
    </source>
</evidence>
<dbReference type="AlphaFoldDB" id="A0A8C4N726"/>
<dbReference type="InterPro" id="IPR002233">
    <property type="entry name" value="ADR_fam"/>
</dbReference>
<evidence type="ECO:0000313" key="13">
    <source>
        <dbReference type="Proteomes" id="UP000694388"/>
    </source>
</evidence>
<evidence type="ECO:0000256" key="8">
    <source>
        <dbReference type="ARBA" id="ARBA00023224"/>
    </source>
</evidence>
<feature type="transmembrane region" description="Helical" evidence="10">
    <location>
        <begin position="297"/>
        <end position="322"/>
    </location>
</feature>
<evidence type="ECO:0000259" key="11">
    <source>
        <dbReference type="PROSITE" id="PS50262"/>
    </source>
</evidence>
<dbReference type="PANTHER" id="PTHR24248:SF72">
    <property type="entry name" value="G-PROTEIN COUPLED RECEPTORS FAMILY 1 PROFILE DOMAIN-CONTAINING PROTEIN"/>
    <property type="match status" value="1"/>
</dbReference>
<dbReference type="Pfam" id="PF00001">
    <property type="entry name" value="7tm_1"/>
    <property type="match status" value="1"/>
</dbReference>
<name>A0A8C4N726_EPTBU</name>
<keyword evidence="2" id="KW-1003">Cell membrane</keyword>